<comment type="similarity">
    <text evidence="6 7">Belongs to the class I-like SAM-binding methyltransferase superfamily. C5-methyltransferase family.</text>
</comment>
<dbReference type="InterPro" id="IPR050390">
    <property type="entry name" value="C5-Methyltransferase"/>
</dbReference>
<dbReference type="GO" id="GO:0032259">
    <property type="term" value="P:methylation"/>
    <property type="evidence" value="ECO:0007669"/>
    <property type="project" value="UniProtKB-KW"/>
</dbReference>
<comment type="catalytic activity">
    <reaction evidence="5 8">
        <text>a 2'-deoxycytidine in DNA + S-adenosyl-L-methionine = a 5-methyl-2'-deoxycytidine in DNA + S-adenosyl-L-homocysteine + H(+)</text>
        <dbReference type="Rhea" id="RHEA:13681"/>
        <dbReference type="Rhea" id="RHEA-COMP:11369"/>
        <dbReference type="Rhea" id="RHEA-COMP:11370"/>
        <dbReference type="ChEBI" id="CHEBI:15378"/>
        <dbReference type="ChEBI" id="CHEBI:57856"/>
        <dbReference type="ChEBI" id="CHEBI:59789"/>
        <dbReference type="ChEBI" id="CHEBI:85452"/>
        <dbReference type="ChEBI" id="CHEBI:85454"/>
        <dbReference type="EC" id="2.1.1.37"/>
    </reaction>
</comment>
<dbReference type="InterPro" id="IPR018117">
    <property type="entry name" value="C5_DNA_meth_AS"/>
</dbReference>
<dbReference type="PANTHER" id="PTHR10629">
    <property type="entry name" value="CYTOSINE-SPECIFIC METHYLTRANSFERASE"/>
    <property type="match status" value="1"/>
</dbReference>
<organism evidence="9 10">
    <name type="scientific">Erythrobacter longus</name>
    <dbReference type="NCBI Taxonomy" id="1044"/>
    <lineage>
        <taxon>Bacteria</taxon>
        <taxon>Pseudomonadati</taxon>
        <taxon>Pseudomonadota</taxon>
        <taxon>Alphaproteobacteria</taxon>
        <taxon>Sphingomonadales</taxon>
        <taxon>Erythrobacteraceae</taxon>
        <taxon>Erythrobacter/Porphyrobacter group</taxon>
        <taxon>Erythrobacter</taxon>
    </lineage>
</organism>
<comment type="caution">
    <text evidence="9">The sequence shown here is derived from an EMBL/GenBank/DDBJ whole genome shotgun (WGS) entry which is preliminary data.</text>
</comment>
<keyword evidence="2 6" id="KW-0808">Transferase</keyword>
<dbReference type="EMBL" id="JMIW01000001">
    <property type="protein sequence ID" value="KEO91646.1"/>
    <property type="molecule type" value="Genomic_DNA"/>
</dbReference>
<evidence type="ECO:0000313" key="9">
    <source>
        <dbReference type="EMBL" id="KEO91646.1"/>
    </source>
</evidence>
<dbReference type="Gene3D" id="3.90.120.10">
    <property type="entry name" value="DNA Methylase, subunit A, domain 2"/>
    <property type="match status" value="1"/>
</dbReference>
<dbReference type="Proteomes" id="UP000027647">
    <property type="component" value="Unassembled WGS sequence"/>
</dbReference>
<dbReference type="GO" id="GO:0009307">
    <property type="term" value="P:DNA restriction-modification system"/>
    <property type="evidence" value="ECO:0007669"/>
    <property type="project" value="UniProtKB-KW"/>
</dbReference>
<dbReference type="AlphaFoldDB" id="A0A074MA27"/>
<feature type="active site" evidence="6">
    <location>
        <position position="82"/>
    </location>
</feature>
<gene>
    <name evidence="9" type="ORF">EH31_02955</name>
</gene>
<dbReference type="PROSITE" id="PS00094">
    <property type="entry name" value="C5_MTASE_1"/>
    <property type="match status" value="1"/>
</dbReference>
<dbReference type="PANTHER" id="PTHR10629:SF52">
    <property type="entry name" value="DNA (CYTOSINE-5)-METHYLTRANSFERASE 1"/>
    <property type="match status" value="1"/>
</dbReference>
<evidence type="ECO:0000256" key="2">
    <source>
        <dbReference type="ARBA" id="ARBA00022679"/>
    </source>
</evidence>
<dbReference type="NCBIfam" id="TIGR00675">
    <property type="entry name" value="dcm"/>
    <property type="match status" value="1"/>
</dbReference>
<dbReference type="InterPro" id="IPR001525">
    <property type="entry name" value="C5_MeTfrase"/>
</dbReference>
<proteinExistence type="inferred from homology"/>
<dbReference type="GO" id="GO:0003886">
    <property type="term" value="F:DNA (cytosine-5-)-methyltransferase activity"/>
    <property type="evidence" value="ECO:0007669"/>
    <property type="project" value="UniProtKB-EC"/>
</dbReference>
<dbReference type="PROSITE" id="PS51679">
    <property type="entry name" value="SAM_MT_C5"/>
    <property type="match status" value="1"/>
</dbReference>
<evidence type="ECO:0000256" key="7">
    <source>
        <dbReference type="RuleBase" id="RU000416"/>
    </source>
</evidence>
<dbReference type="OrthoDB" id="9813719at2"/>
<keyword evidence="1 6" id="KW-0489">Methyltransferase</keyword>
<keyword evidence="3 6" id="KW-0949">S-adenosyl-L-methionine</keyword>
<keyword evidence="10" id="KW-1185">Reference proteome</keyword>
<evidence type="ECO:0000256" key="5">
    <source>
        <dbReference type="ARBA" id="ARBA00047422"/>
    </source>
</evidence>
<dbReference type="STRING" id="1044.EH31_02955"/>
<dbReference type="Gene3D" id="3.40.50.150">
    <property type="entry name" value="Vaccinia Virus protein VP39"/>
    <property type="match status" value="1"/>
</dbReference>
<evidence type="ECO:0000256" key="3">
    <source>
        <dbReference type="ARBA" id="ARBA00022691"/>
    </source>
</evidence>
<dbReference type="PRINTS" id="PR00105">
    <property type="entry name" value="C5METTRFRASE"/>
</dbReference>
<dbReference type="EC" id="2.1.1.37" evidence="8"/>
<protein>
    <recommendedName>
        <fullName evidence="8">Cytosine-specific methyltransferase</fullName>
        <ecNumber evidence="8">2.1.1.37</ecNumber>
    </recommendedName>
</protein>
<evidence type="ECO:0000313" key="10">
    <source>
        <dbReference type="Proteomes" id="UP000027647"/>
    </source>
</evidence>
<keyword evidence="4" id="KW-0680">Restriction system</keyword>
<reference evidence="9 10" key="1">
    <citation type="submission" date="2014-04" db="EMBL/GenBank/DDBJ databases">
        <title>A comprehensive comparison of genomes of Erythrobacter spp. strains.</title>
        <authorList>
            <person name="Zheng Q."/>
        </authorList>
    </citation>
    <scope>NUCLEOTIDE SEQUENCE [LARGE SCALE GENOMIC DNA]</scope>
    <source>
        <strain evidence="9 10">DSM 6997</strain>
    </source>
</reference>
<name>A0A074MA27_ERYLO</name>
<dbReference type="InterPro" id="IPR029063">
    <property type="entry name" value="SAM-dependent_MTases_sf"/>
</dbReference>
<evidence type="ECO:0000256" key="4">
    <source>
        <dbReference type="ARBA" id="ARBA00022747"/>
    </source>
</evidence>
<evidence type="ECO:0000256" key="8">
    <source>
        <dbReference type="RuleBase" id="RU000417"/>
    </source>
</evidence>
<sequence>MRPIGVDLFAGAGGMSLGFEQAGFDIVAAVEIDPVHCATHKYNFPNCAILPRSVEGLKASEIRVAAGIGNRKVDVVFGGAPCQGFSMIGQRVLDDPRNKLVTDFLKIVADLDATYFVFENVKGLTVGKHRRFLEEFIEHAGDLGYEVCQPWQVLDAANFGVPQHRERLILFGTRRGELAPSYPSPWTNPADGKRQVFDGLSIGPTVEDALGDIPNAEEFEELRVTDEVRCTNWGSPSPYAEEMRSRTNTAWHHSQTRVWRPDLLTSSARTEHTAISRRRFSETKGGETEPISRFYKLHPRGLSNTLRAGTDGARGAFTSPRPIHPKYNRCVTVREMARLHGYPDWFRFNETKWHGARQIGNSVPPPLARAVATQVFEAGGFALPTTSDTVDLGDPKLLRMTVGQAAQHFDVRPPETRRNMKSGATKRKQEDIEVERLARQKVAHG</sequence>
<dbReference type="Pfam" id="PF00145">
    <property type="entry name" value="DNA_methylase"/>
    <property type="match status" value="1"/>
</dbReference>
<dbReference type="REBASE" id="91877">
    <property type="entry name" value="M.Elo6997ORF2955P"/>
</dbReference>
<dbReference type="InterPro" id="IPR031303">
    <property type="entry name" value="C5_meth_CS"/>
</dbReference>
<dbReference type="eggNOG" id="COG0270">
    <property type="taxonomic scope" value="Bacteria"/>
</dbReference>
<evidence type="ECO:0000256" key="6">
    <source>
        <dbReference type="PROSITE-ProRule" id="PRU01016"/>
    </source>
</evidence>
<accession>A0A074MA27</accession>
<dbReference type="PROSITE" id="PS00095">
    <property type="entry name" value="C5_MTASE_2"/>
    <property type="match status" value="1"/>
</dbReference>
<evidence type="ECO:0000256" key="1">
    <source>
        <dbReference type="ARBA" id="ARBA00022603"/>
    </source>
</evidence>
<dbReference type="SUPFAM" id="SSF53335">
    <property type="entry name" value="S-adenosyl-L-methionine-dependent methyltransferases"/>
    <property type="match status" value="1"/>
</dbReference>
<dbReference type="RefSeq" id="WP_034958851.1">
    <property type="nucleotide sequence ID" value="NZ_JMIW01000001.1"/>
</dbReference>